<dbReference type="SMART" id="SM00320">
    <property type="entry name" value="WD40"/>
    <property type="match status" value="8"/>
</dbReference>
<reference evidence="4" key="2">
    <citation type="submission" date="2021-08" db="EMBL/GenBank/DDBJ databases">
        <authorList>
            <person name="Gostincar C."/>
            <person name="Sun X."/>
            <person name="Song Z."/>
            <person name="Gunde-Cimerman N."/>
        </authorList>
    </citation>
    <scope>NUCLEOTIDE SEQUENCE</scope>
    <source>
        <strain evidence="4">EXF-9298</strain>
    </source>
</reference>
<evidence type="ECO:0000313" key="5">
    <source>
        <dbReference type="Proteomes" id="UP000729357"/>
    </source>
</evidence>
<organism evidence="4 5">
    <name type="scientific">Aureobasidium melanogenum</name>
    <name type="common">Aureobasidium pullulans var. melanogenum</name>
    <dbReference type="NCBI Taxonomy" id="46634"/>
    <lineage>
        <taxon>Eukaryota</taxon>
        <taxon>Fungi</taxon>
        <taxon>Dikarya</taxon>
        <taxon>Ascomycota</taxon>
        <taxon>Pezizomycotina</taxon>
        <taxon>Dothideomycetes</taxon>
        <taxon>Dothideomycetidae</taxon>
        <taxon>Dothideales</taxon>
        <taxon>Saccotheciaceae</taxon>
        <taxon>Aureobasidium</taxon>
    </lineage>
</organism>
<reference evidence="4" key="1">
    <citation type="journal article" date="2021" name="J Fungi (Basel)">
        <title>Virulence traits and population genomics of the black yeast Aureobasidium melanogenum.</title>
        <authorList>
            <person name="Cernosa A."/>
            <person name="Sun X."/>
            <person name="Gostincar C."/>
            <person name="Fang C."/>
            <person name="Gunde-Cimerman N."/>
            <person name="Song Z."/>
        </authorList>
    </citation>
    <scope>NUCLEOTIDE SEQUENCE</scope>
    <source>
        <strain evidence="4">EXF-9298</strain>
    </source>
</reference>
<dbReference type="PANTHER" id="PTHR19879:SF9">
    <property type="entry name" value="TRANSCRIPTION INITIATION FACTOR TFIID SUBUNIT 5"/>
    <property type="match status" value="1"/>
</dbReference>
<feature type="repeat" description="WD" evidence="3">
    <location>
        <begin position="359"/>
        <end position="394"/>
    </location>
</feature>
<dbReference type="PROSITE" id="PS50294">
    <property type="entry name" value="WD_REPEATS_REGION"/>
    <property type="match status" value="2"/>
</dbReference>
<keyword evidence="5" id="KW-1185">Reference proteome</keyword>
<sequence>MTNATLLKTLQQYDCDVRNIFFSPDGLLFAPIPSDGGCISFYYTSTGDLQSTTANYDEMIWDIQFSSDAKFVLTAYDDGIARLCSTETGELVREFTDVSEDGYERMFAAVFTPDGENIITGTDIVQVWDIHTGELEQSLLGTGDRDNLPVASPEAMANVIMDSHEIWSLGFSPDNKFLISTSSKTATLRLWDTRTWTLRFETHGRSLSFSPDGKTFVTAGGANGIQLWDLETLTVHQTFQGGSPRFSPDGKIIATGAASHKINLWDVETGDFKHALCGYGTNMPSILFTPNSQTLVSNAGRIVHIWDIATGRLEYLLEDHERLIHNFVLAPAGNVLATGSRDHSVRLWDIETGVCLQVLEGHEDEVYGVQFSPDGSRLVTSSEDGRVFLWKIEQ</sequence>
<proteinExistence type="predicted"/>
<dbReference type="PROSITE" id="PS50082">
    <property type="entry name" value="WD_REPEATS_2"/>
    <property type="match status" value="4"/>
</dbReference>
<evidence type="ECO:0008006" key="6">
    <source>
        <dbReference type="Google" id="ProtNLM"/>
    </source>
</evidence>
<comment type="caution">
    <text evidence="4">The sequence shown here is derived from an EMBL/GenBank/DDBJ whole genome shotgun (WGS) entry which is preliminary data.</text>
</comment>
<dbReference type="InterPro" id="IPR001680">
    <property type="entry name" value="WD40_rpt"/>
</dbReference>
<dbReference type="EMBL" id="JAHFXS010000137">
    <property type="protein sequence ID" value="KAG9988622.1"/>
    <property type="molecule type" value="Genomic_DNA"/>
</dbReference>
<keyword evidence="2" id="KW-0677">Repeat</keyword>
<evidence type="ECO:0000256" key="1">
    <source>
        <dbReference type="ARBA" id="ARBA00022574"/>
    </source>
</evidence>
<accession>A0A9P8JZJ8</accession>
<feature type="non-terminal residue" evidence="4">
    <location>
        <position position="394"/>
    </location>
</feature>
<dbReference type="InterPro" id="IPR015943">
    <property type="entry name" value="WD40/YVTN_repeat-like_dom_sf"/>
</dbReference>
<feature type="repeat" description="WD" evidence="3">
    <location>
        <begin position="317"/>
        <end position="358"/>
    </location>
</feature>
<protein>
    <recommendedName>
        <fullName evidence="6">WD40 repeat domain-containing protein</fullName>
    </recommendedName>
</protein>
<dbReference type="InterPro" id="IPR019775">
    <property type="entry name" value="WD40_repeat_CS"/>
</dbReference>
<evidence type="ECO:0000313" key="4">
    <source>
        <dbReference type="EMBL" id="KAG9988622.1"/>
    </source>
</evidence>
<feature type="repeat" description="WD" evidence="3">
    <location>
        <begin position="246"/>
        <end position="275"/>
    </location>
</feature>
<dbReference type="CDD" id="cd00200">
    <property type="entry name" value="WD40"/>
    <property type="match status" value="1"/>
</dbReference>
<dbReference type="Pfam" id="PF00400">
    <property type="entry name" value="WD40"/>
    <property type="match status" value="6"/>
</dbReference>
<dbReference type="InterPro" id="IPR020472">
    <property type="entry name" value="WD40_PAC1"/>
</dbReference>
<dbReference type="SUPFAM" id="SSF50998">
    <property type="entry name" value="Quinoprotein alcohol dehydrogenase-like"/>
    <property type="match status" value="1"/>
</dbReference>
<gene>
    <name evidence="4" type="ORF">KCU98_g2471</name>
</gene>
<name>A0A9P8JZJ8_AURME</name>
<dbReference type="PROSITE" id="PS00678">
    <property type="entry name" value="WD_REPEATS_1"/>
    <property type="match status" value="1"/>
</dbReference>
<dbReference type="PRINTS" id="PR00320">
    <property type="entry name" value="GPROTEINBRPT"/>
</dbReference>
<dbReference type="Gene3D" id="2.130.10.10">
    <property type="entry name" value="YVTN repeat-like/Quinoprotein amine dehydrogenase"/>
    <property type="match status" value="2"/>
</dbReference>
<evidence type="ECO:0000256" key="2">
    <source>
        <dbReference type="ARBA" id="ARBA00022737"/>
    </source>
</evidence>
<evidence type="ECO:0000256" key="3">
    <source>
        <dbReference type="PROSITE-ProRule" id="PRU00221"/>
    </source>
</evidence>
<feature type="repeat" description="WD" evidence="3">
    <location>
        <begin position="206"/>
        <end position="238"/>
    </location>
</feature>
<dbReference type="InterPro" id="IPR011047">
    <property type="entry name" value="Quinoprotein_ADH-like_sf"/>
</dbReference>
<dbReference type="AlphaFoldDB" id="A0A9P8JZJ8"/>
<dbReference type="Proteomes" id="UP000729357">
    <property type="component" value="Unassembled WGS sequence"/>
</dbReference>
<keyword evidence="1 3" id="KW-0853">WD repeat</keyword>
<dbReference type="PANTHER" id="PTHR19879">
    <property type="entry name" value="TRANSCRIPTION INITIATION FACTOR TFIID"/>
    <property type="match status" value="1"/>
</dbReference>